<dbReference type="SMART" id="SM01349">
    <property type="entry name" value="TOG"/>
    <property type="match status" value="1"/>
</dbReference>
<dbReference type="PANTHER" id="PTHR23346:SF7">
    <property type="entry name" value="STALLED RIBOSOME SENSOR GCN1"/>
    <property type="match status" value="1"/>
</dbReference>
<feature type="domain" description="TOG" evidence="6">
    <location>
        <begin position="1334"/>
        <end position="1562"/>
    </location>
</feature>
<organism evidence="7 8">
    <name type="scientific">Tigriopus californicus</name>
    <name type="common">Marine copepod</name>
    <dbReference type="NCBI Taxonomy" id="6832"/>
    <lineage>
        <taxon>Eukaryota</taxon>
        <taxon>Metazoa</taxon>
        <taxon>Ecdysozoa</taxon>
        <taxon>Arthropoda</taxon>
        <taxon>Crustacea</taxon>
        <taxon>Multicrustacea</taxon>
        <taxon>Hexanauplia</taxon>
        <taxon>Copepoda</taxon>
        <taxon>Harpacticoida</taxon>
        <taxon>Harpacticidae</taxon>
        <taxon>Tigriopus</taxon>
    </lineage>
</organism>
<comment type="caution">
    <text evidence="7">The sequence shown here is derived from an EMBL/GenBank/DDBJ whole genome shotgun (WGS) entry which is preliminary data.</text>
</comment>
<evidence type="ECO:0000313" key="8">
    <source>
        <dbReference type="Proteomes" id="UP000318571"/>
    </source>
</evidence>
<dbReference type="FunFam" id="1.25.10.10:FF:000090">
    <property type="entry name" value="eIF-2-alpha kinase activator GCN1"/>
    <property type="match status" value="1"/>
</dbReference>
<dbReference type="Pfam" id="PF23271">
    <property type="entry name" value="HEAT_GCN1"/>
    <property type="match status" value="1"/>
</dbReference>
<dbReference type="PANTHER" id="PTHR23346">
    <property type="entry name" value="TRANSLATIONAL ACTIVATOR GCN1-RELATED"/>
    <property type="match status" value="1"/>
</dbReference>
<gene>
    <name evidence="7" type="ORF">TCAL_11937</name>
</gene>
<dbReference type="FunFam" id="1.25.10.10:FF:000096">
    <property type="entry name" value="eIF-2-alpha kinase activator gcn1"/>
    <property type="match status" value="1"/>
</dbReference>
<feature type="repeat" description="HEAT" evidence="4">
    <location>
        <begin position="1886"/>
        <end position="1927"/>
    </location>
</feature>
<dbReference type="Pfam" id="PF24984">
    <property type="entry name" value="HEAT_EF3_GNC1"/>
    <property type="match status" value="1"/>
</dbReference>
<evidence type="ECO:0000256" key="2">
    <source>
        <dbReference type="ARBA" id="ARBA00022553"/>
    </source>
</evidence>
<feature type="repeat" description="HEAT" evidence="4">
    <location>
        <begin position="1970"/>
        <end position="2007"/>
    </location>
</feature>
<evidence type="ECO:0000256" key="5">
    <source>
        <dbReference type="SAM" id="MobiDB-lite"/>
    </source>
</evidence>
<keyword evidence="8" id="KW-1185">Reference proteome</keyword>
<sequence length="2638" mass="288418">MVTEHPPTSPHADSTAGPPGQPETPLEPVDAMARLKKLVQHLGQGQSRRERQAAFESVLAAWQRPDVVASVPENAVKALSRILPTVITRYSDSVSRHWSLNLARVLMRSHPEVAGPAMLTTLSELTGPWATLTPSTGGAKTALFALKWLETIHRGSPSGYLATDGGRQLLALESGLFVIILGSGCQRLAQSARHTLESTWQGVPLLEKDLESALTSAELSLGLLVLGSHALGWLHARQSGAVVRLKPRLLEALVKLVVSVKIKAHPKIVQLQKPFGTNLHAKDDDTRKDAAFATQCLAQGITDADALSTLLQTLFAVLGGSEGKLTVNSQKVSLLETAGGLSKNGVSTGNIQRPYLIAVESLTKVLETEVHDGTLIVTLENLALWLTRYPVEVPMPFFNWFPKGLELKSSTTGVRCSYLHTLSQGLQQQNSSASNVSALKPILMKVIKGAAKQPAQTNLLAEGIQAANCLIKILSGASESPETEEFWKLLLDHDKLLFTNDRFLLSANADVLHNLADVAQIVLSEKVMEMEGKEIPWIRALALAMMTNSGVARRHAQSKCRKLFAGLGGDKLASGLLNQITSWLEIVPVNSSSAKDGAEGTSSFKPKSIIECLTSIVGGCDLKAEPNKALDVAQSLLLPAHHPGVFELFPGLWVHLVPKLHLTPAQCVKDFQALLDLFSVHYLDGKNVESVQNMFTSLIKACPDQIVPDLVKTFGLKVKNPDLSISVEHLEIFKTPEGELFDQRIMESILADNDTKNVKRENKAYSYKEQLEEIALRKEIEEKRKREGTYVAPKLTSKQKDTLKTHLDKEAEIRKEVHVLKESVDYIMCIMKTCVSSNPKAFAGFISPLLASLFVAFKSPIIAADACEVLLALRRGVFESEDETLAQVIVALTIQIKNPSCPLPNSLASENVAVSARAVTAQIGESTVLSLAVEEDNACPFTCPAFAFAFPLMEYAIKKNMADEEFVAKGCAIMSEHAELRGVGDEASPCEPDDLHPKYLPRCGMLKLLLEIIASGADGRTQQVAVQCLIEVAQCASGKPGCAQPTSEEIQILLGALQMEQEAARDSGLRGLRAIVTAFPSNHDRLYSDILKRVWIARFDPVTENVQLADELWEVANFTIHSDLSAQVIENITHPVSCVRSSASEALAKLMEKGESDAAVIVTMLLDTYQDKLEMSPPIVDEFGRIVQKPVDHWEPRSGIAIALTRIAPFFDVSIVKNLINFLIPDALGDRNEKVRSDMLSAAKKTIELHGKDSVDHLLPVFEDFLKKAPSSEQYDDVRQAVVILMGLLAKHLEPTDPKVKPIVSHLILALKTPSQQVQMSVAECLPPLVPAIKEKAPECITNLINTLLREDVSYGERKGAAYGIAGLVKGLGILSLKQLEIMNKLTEAIQNKKSSSHREGALFAIEMLCTMLGRFFEPYIVHILKHLLVCFGDSVDHVRRAADDTAKAVMRNLSPHGVKLVLPSLLDALQEDKWRTKAGSVELLGAMAYCAPKQLSSCLPQIVPRLIEVLSDSHNLVTKSGVQALKQIGSVIRNPEIQAIVPILLRALQDPAKKTGPCLQTLLNTKFVHFIDAPSLALIMPVVQRAFQDRSTETRKMAAQIIGNMYSLTDQKDLSPYLPGIIPGLKNSLLDPVPEVRAVSARALGAMVKGMGESSFDELLPWLMSTLTSETSSVDRSGAAQGLSEVVGGLGKEKMEDLMPDIIATAARIDIAPHVKDGYIMMFIYMPTVFPEAFTQYIGEIISPILKALADENEFVRETAYKAGQRIVNLYADSAVTLLLPQLEEGLHDDNWRIRYSSVQLLGDLLYKISGVSGKMSTETAGDDDNFGTEQSQKIINEILGPERRNRVLAGLYMGRSDVALMVRQASLHVWKVIVSTTPKTLREILPTLFNLLLDSLASNSYDKRQIAARTLGDLVKKLGERVLPEIIPILERNLDSEEPGKRQGVCVGLSEIMVSTSREMVLTFVDSLVPTVRKALCDDLPEVREAAAKTFDSLHNTVGNRALDDILPPMLEQFDDPELHDNTLDGLRQVMAIKSRAVLPYLVPQLIAVPVNTKALANLAPVAGEALHRHLSRILPALLRSMAQNYGTLHEQREQDYAQIVILSISDEDSDLGVSIIMEELLGGCKSTDLSLKRSAATLMHAFCSETKVDYSQYVPQLIRALILLFTEDDSVVLNQAWLALSAVVKTLDVNEQTKHVADVRQAVRFALMDNKNKPTLAGFCLPKGIQPVLPIFRESILNGSPELKEQASMGLGEVIVVTSPEALKPSVVHITGPLIRILGDRFSAAVKVAVLDTLASLLDKAKDLLKPFFPQLQTTFMKALNDANRSVRLKAGIALSFLITIHMRPDPIFNELQNGVKNADDASLRDTYIQALRGCIEPAGERMSPPIRKGILQLLNSMLAQPEDVTRTCASGCLGAFCRWLPNDELQSVVEDNLLKDDSSLDWTLRHGRSILLYVTLKVAPDRVYTEANAPKMIKVILSYLSADRIPIAENAVRAIGYLFHFCLKSGQPIPTDLISPFCRAMNHASNDVKQLVPNVADFLAKAHPEILPKDILKPLLPTLVNGTKEKNSAVRSSSESALVSVMKMRKSNAGKAKCLEVLDSGAQVSLNEVIGKVLGKVASQPEGKEEVIDATILC</sequence>
<dbReference type="SUPFAM" id="SSF48371">
    <property type="entry name" value="ARM repeat"/>
    <property type="match status" value="5"/>
</dbReference>
<evidence type="ECO:0000313" key="7">
    <source>
        <dbReference type="EMBL" id="TRY72261.1"/>
    </source>
</evidence>
<feature type="repeat" description="HEAT" evidence="4">
    <location>
        <begin position="1622"/>
        <end position="1660"/>
    </location>
</feature>
<dbReference type="InterPro" id="IPR021133">
    <property type="entry name" value="HEAT_type_2"/>
</dbReference>
<dbReference type="Pfam" id="PF24987">
    <property type="entry name" value="HEAT_EF3_N"/>
    <property type="match status" value="2"/>
</dbReference>
<dbReference type="GO" id="GO:0000226">
    <property type="term" value="P:microtubule cytoskeleton organization"/>
    <property type="evidence" value="ECO:0007669"/>
    <property type="project" value="UniProtKB-ARBA"/>
</dbReference>
<evidence type="ECO:0000256" key="3">
    <source>
        <dbReference type="ARBA" id="ARBA00022737"/>
    </source>
</evidence>
<comment type="similarity">
    <text evidence="1">Belongs to the GCN1 family.</text>
</comment>
<dbReference type="GO" id="GO:0006417">
    <property type="term" value="P:regulation of translation"/>
    <property type="evidence" value="ECO:0007669"/>
    <property type="project" value="TreeGrafter"/>
</dbReference>
<feature type="repeat" description="HEAT" evidence="4">
    <location>
        <begin position="1580"/>
        <end position="1618"/>
    </location>
</feature>
<dbReference type="GO" id="GO:0019887">
    <property type="term" value="F:protein kinase regulator activity"/>
    <property type="evidence" value="ECO:0007669"/>
    <property type="project" value="TreeGrafter"/>
</dbReference>
<dbReference type="Gene3D" id="1.25.10.10">
    <property type="entry name" value="Leucine-rich Repeat Variant"/>
    <property type="match status" value="6"/>
</dbReference>
<dbReference type="InterPro" id="IPR034085">
    <property type="entry name" value="TOG"/>
</dbReference>
<accession>A0A553P3K4</accession>
<evidence type="ECO:0000259" key="6">
    <source>
        <dbReference type="SMART" id="SM01349"/>
    </source>
</evidence>
<dbReference type="Proteomes" id="UP000318571">
    <property type="component" value="Chromosome 7"/>
</dbReference>
<dbReference type="Pfam" id="PF25801">
    <property type="entry name" value="HEAT_GCN1_C_2"/>
    <property type="match status" value="1"/>
</dbReference>
<dbReference type="GO" id="GO:0005829">
    <property type="term" value="C:cytosol"/>
    <property type="evidence" value="ECO:0007669"/>
    <property type="project" value="TreeGrafter"/>
</dbReference>
<dbReference type="OMA" id="KYATQRG"/>
<reference evidence="7 8" key="1">
    <citation type="journal article" date="2018" name="Nat. Ecol. Evol.">
        <title>Genomic signatures of mitonuclear coevolution across populations of Tigriopus californicus.</title>
        <authorList>
            <person name="Barreto F.S."/>
            <person name="Watson E.T."/>
            <person name="Lima T.G."/>
            <person name="Willett C.S."/>
            <person name="Edmands S."/>
            <person name="Li W."/>
            <person name="Burton R.S."/>
        </authorList>
    </citation>
    <scope>NUCLEOTIDE SEQUENCE [LARGE SCALE GENOMIC DNA]</scope>
    <source>
        <strain evidence="7 8">San Diego</strain>
    </source>
</reference>
<dbReference type="STRING" id="6832.A0A553P3K4"/>
<dbReference type="InterPro" id="IPR056810">
    <property type="entry name" value="GNC1-like_N"/>
</dbReference>
<keyword evidence="2" id="KW-0597">Phosphoprotein</keyword>
<protein>
    <recommendedName>
        <fullName evidence="6">TOG domain-containing protein</fullName>
    </recommendedName>
</protein>
<dbReference type="InterPro" id="IPR011989">
    <property type="entry name" value="ARM-like"/>
</dbReference>
<proteinExistence type="inferred from homology"/>
<dbReference type="FunFam" id="1.25.10.10:FF:000162">
    <property type="entry name" value="GCN1, eIF2 alpha kinase activator homolog"/>
    <property type="match status" value="1"/>
</dbReference>
<dbReference type="InterPro" id="IPR016024">
    <property type="entry name" value="ARM-type_fold"/>
</dbReference>
<feature type="region of interest" description="Disordered" evidence="5">
    <location>
        <begin position="1"/>
        <end position="27"/>
    </location>
</feature>
<evidence type="ECO:0000256" key="1">
    <source>
        <dbReference type="ARBA" id="ARBA00007366"/>
    </source>
</evidence>
<dbReference type="EMBL" id="VCGU01000008">
    <property type="protein sequence ID" value="TRY72261.1"/>
    <property type="molecule type" value="Genomic_DNA"/>
</dbReference>
<dbReference type="GO" id="GO:0034198">
    <property type="term" value="P:cellular response to amino acid starvation"/>
    <property type="evidence" value="ECO:0007669"/>
    <property type="project" value="TreeGrafter"/>
</dbReference>
<dbReference type="InterPro" id="IPR057546">
    <property type="entry name" value="HEAT_GCN1"/>
</dbReference>
<evidence type="ECO:0000256" key="4">
    <source>
        <dbReference type="PROSITE-ProRule" id="PRU00103"/>
    </source>
</evidence>
<dbReference type="Pfam" id="PF24993">
    <property type="entry name" value="GNC1_N"/>
    <property type="match status" value="1"/>
</dbReference>
<dbReference type="PROSITE" id="PS50077">
    <property type="entry name" value="HEAT_REPEAT"/>
    <property type="match status" value="4"/>
</dbReference>
<name>A0A553P3K4_TIGCA</name>
<keyword evidence="3" id="KW-0677">Repeat</keyword>